<dbReference type="InterPro" id="IPR005467">
    <property type="entry name" value="His_kinase_dom"/>
</dbReference>
<dbReference type="InterPro" id="IPR038318">
    <property type="entry name" value="KdpD_sf"/>
</dbReference>
<dbReference type="Proteomes" id="UP000013063">
    <property type="component" value="Unassembled WGS sequence"/>
</dbReference>
<feature type="transmembrane region" description="Helical" evidence="13">
    <location>
        <begin position="397"/>
        <end position="424"/>
    </location>
</feature>
<dbReference type="CDD" id="cd00075">
    <property type="entry name" value="HATPase"/>
    <property type="match status" value="1"/>
</dbReference>
<dbReference type="SMART" id="SM00387">
    <property type="entry name" value="HATPase_c"/>
    <property type="match status" value="1"/>
</dbReference>
<evidence type="ECO:0000256" key="8">
    <source>
        <dbReference type="ARBA" id="ARBA00022777"/>
    </source>
</evidence>
<proteinExistence type="predicted"/>
<evidence type="ECO:0000256" key="7">
    <source>
        <dbReference type="ARBA" id="ARBA00022741"/>
    </source>
</evidence>
<evidence type="ECO:0000313" key="15">
    <source>
        <dbReference type="EMBL" id="ENZ83792.1"/>
    </source>
</evidence>
<dbReference type="EMBL" id="APMP01000001">
    <property type="protein sequence ID" value="ENZ83792.1"/>
    <property type="molecule type" value="Genomic_DNA"/>
</dbReference>
<keyword evidence="4" id="KW-0597">Phosphoprotein</keyword>
<keyword evidence="15" id="KW-0407">Ion channel</keyword>
<dbReference type="SUPFAM" id="SSF52402">
    <property type="entry name" value="Adenine nucleotide alpha hydrolases-like"/>
    <property type="match status" value="1"/>
</dbReference>
<keyword evidence="8 15" id="KW-0418">Kinase</keyword>
<dbReference type="InterPro" id="IPR003594">
    <property type="entry name" value="HATPase_dom"/>
</dbReference>
<dbReference type="Pfam" id="PF13493">
    <property type="entry name" value="DUF4118"/>
    <property type="match status" value="1"/>
</dbReference>
<dbReference type="InterPro" id="IPR003852">
    <property type="entry name" value="Sig_transdc_His_kinase_KdpD_N"/>
</dbReference>
<keyword evidence="11" id="KW-0902">Two-component regulatory system</keyword>
<sequence length="861" mass="92835">MAPGVGKTYEMLRAARRRKAEGQDVLIGVVETHGRRETESLLRGMDILPRKPIEHRGRIQMEFDIDAALERAPKILLVDEYAHSNAIGSRHPKRWQDVEELLDAGVDVWTTLNVQHLESLVDVIQRITGVRQRETVPDSALSRADAIELVDITPEELRERMAAGKVYVPETARLASENFFKVENLTALRELALRRAAQTVDDQLVAAMREKGVEGPWAAGERILVLVSGDAMAGSLVRAGRRLSDMMMDAPWIVAHVERTDRPAAGEGGAARLREAYRLAEQLGGATVALTGEDIVGTVMAYARRGNVTQIVIGKSIESRWREILGRSLATALLREARGVAVHVVTEAAHETPPKRAKKLGLGPWQGYAVGALFIGAATLAAWGLDLAFDHADLGMIYLAGVLAAGVLYGLRPALAAATAAFLVYNYLFLAPRYSFQIGSPTDFITLIVFWAVALASGGLAGRVRDQALGSQRRAAAVTTLLAASRTLSAATGRDAVARALAEQVSAAAGGRATVLLPEGEELAPIAGAPSLEPLDAAQMAAARWAWEKGEAAGFGTGTLPQARWTFWPLEGVRARAGVAGIEAGAAPPGSDLERLVLALLEQGAVALERSQLASEAVETETLRRADRFRSALMNSVSHDLRTPLSTVMGASSTLLEYGDKMKKAVREDLLLSIREEAERLSRYVANLLDMTRLEGGALRLRTDWTDVRDVLNAAAERVSRRLGGRVLARDYPPSLTLVQADASLLEQVVVNILENAITYSDPGSRIELAVYEDRANVVISVEDEGRGVPAAELERIFDKFRRLEEPSDRSQGAGLGLAIAKGFVDAMGGRIAAASPIHNGRGTRMLISLPKTIATSHHLL</sequence>
<dbReference type="GO" id="GO:0005886">
    <property type="term" value="C:plasma membrane"/>
    <property type="evidence" value="ECO:0007669"/>
    <property type="project" value="TreeGrafter"/>
</dbReference>
<dbReference type="PROSITE" id="PS50109">
    <property type="entry name" value="HIS_KIN"/>
    <property type="match status" value="1"/>
</dbReference>
<dbReference type="SUPFAM" id="SSF47384">
    <property type="entry name" value="Homodimeric domain of signal transducing histidine kinase"/>
    <property type="match status" value="1"/>
</dbReference>
<feature type="transmembrane region" description="Helical" evidence="13">
    <location>
        <begin position="444"/>
        <end position="464"/>
    </location>
</feature>
<dbReference type="Gene3D" id="3.30.565.10">
    <property type="entry name" value="Histidine kinase-like ATPase, C-terminal domain"/>
    <property type="match status" value="1"/>
</dbReference>
<keyword evidence="12 13" id="KW-0472">Membrane</keyword>
<protein>
    <recommendedName>
        <fullName evidence="3">histidine kinase</fullName>
        <ecNumber evidence="3">2.7.13.3</ecNumber>
    </recommendedName>
</protein>
<dbReference type="PANTHER" id="PTHR45569:SF1">
    <property type="entry name" value="SENSOR PROTEIN KDPD"/>
    <property type="match status" value="1"/>
</dbReference>
<dbReference type="InterPro" id="IPR027417">
    <property type="entry name" value="P-loop_NTPase"/>
</dbReference>
<keyword evidence="7" id="KW-0547">Nucleotide-binding</keyword>
<name>R0ES39_CAUVI</name>
<comment type="subcellular location">
    <subcellularLocation>
        <location evidence="2">Membrane</location>
        <topology evidence="2">Multi-pass membrane protein</topology>
    </subcellularLocation>
</comment>
<dbReference type="SMART" id="SM00388">
    <property type="entry name" value="HisKA"/>
    <property type="match status" value="1"/>
</dbReference>
<keyword evidence="6 13" id="KW-0812">Transmembrane</keyword>
<evidence type="ECO:0000256" key="13">
    <source>
        <dbReference type="SAM" id="Phobius"/>
    </source>
</evidence>
<dbReference type="Gene3D" id="1.20.120.620">
    <property type="entry name" value="Backbone structure of the membrane domain of e. Coli histidine kinase receptor kdpd"/>
    <property type="match status" value="1"/>
</dbReference>
<feature type="transmembrane region" description="Helical" evidence="13">
    <location>
        <begin position="365"/>
        <end position="385"/>
    </location>
</feature>
<dbReference type="AlphaFoldDB" id="R0ES39"/>
<keyword evidence="16" id="KW-1185">Reference proteome</keyword>
<dbReference type="Pfam" id="PF02518">
    <property type="entry name" value="HATPase_c"/>
    <property type="match status" value="1"/>
</dbReference>
<dbReference type="PATRIC" id="fig|1292034.3.peg.295"/>
<dbReference type="PRINTS" id="PR00344">
    <property type="entry name" value="BCTRLSENSOR"/>
</dbReference>
<keyword evidence="5 15" id="KW-0808">Transferase</keyword>
<evidence type="ECO:0000256" key="6">
    <source>
        <dbReference type="ARBA" id="ARBA00022692"/>
    </source>
</evidence>
<keyword evidence="10 13" id="KW-1133">Transmembrane helix</keyword>
<feature type="domain" description="Histidine kinase" evidence="14">
    <location>
        <begin position="636"/>
        <end position="854"/>
    </location>
</feature>
<dbReference type="Gene3D" id="3.30.450.40">
    <property type="match status" value="1"/>
</dbReference>
<dbReference type="EC" id="2.7.13.3" evidence="3"/>
<gene>
    <name evidence="15" type="ORF">OR37_00299</name>
</gene>
<dbReference type="Pfam" id="PF00512">
    <property type="entry name" value="HisKA"/>
    <property type="match status" value="1"/>
</dbReference>
<dbReference type="STRING" id="1292034.OR37_00299"/>
<reference evidence="15 16" key="1">
    <citation type="journal article" date="2013" name="Genome Announc.">
        <title>Draft Genome Sequence for Caulobacter sp. Strain OR37, a Bacterium Tolerant to Heavy Metals.</title>
        <authorList>
            <person name="Utturkar S.M."/>
            <person name="Bollmann A."/>
            <person name="Brzoska R.M."/>
            <person name="Klingeman D.M."/>
            <person name="Epstein S.E."/>
            <person name="Palumbo A.V."/>
            <person name="Brown S.D."/>
        </authorList>
    </citation>
    <scope>NUCLEOTIDE SEQUENCE [LARGE SCALE GENOMIC DNA]</scope>
    <source>
        <strain evidence="15 16">OR37</strain>
    </source>
</reference>
<dbReference type="SUPFAM" id="SSF55874">
    <property type="entry name" value="ATPase domain of HSP90 chaperone/DNA topoisomerase II/histidine kinase"/>
    <property type="match status" value="1"/>
</dbReference>
<evidence type="ECO:0000259" key="14">
    <source>
        <dbReference type="PROSITE" id="PS50109"/>
    </source>
</evidence>
<dbReference type="GO" id="GO:0005524">
    <property type="term" value="F:ATP binding"/>
    <property type="evidence" value="ECO:0007669"/>
    <property type="project" value="UniProtKB-KW"/>
</dbReference>
<dbReference type="eggNOG" id="COG2205">
    <property type="taxonomic scope" value="Bacteria"/>
</dbReference>
<dbReference type="Gene3D" id="3.40.50.300">
    <property type="entry name" value="P-loop containing nucleotide triphosphate hydrolases"/>
    <property type="match status" value="1"/>
</dbReference>
<dbReference type="GO" id="GO:0034220">
    <property type="term" value="P:monoatomic ion transmembrane transport"/>
    <property type="evidence" value="ECO:0007669"/>
    <property type="project" value="UniProtKB-KW"/>
</dbReference>
<dbReference type="Pfam" id="PF02702">
    <property type="entry name" value="KdpD"/>
    <property type="match status" value="1"/>
</dbReference>
<evidence type="ECO:0000313" key="16">
    <source>
        <dbReference type="Proteomes" id="UP000013063"/>
    </source>
</evidence>
<keyword evidence="9" id="KW-0067">ATP-binding</keyword>
<dbReference type="GO" id="GO:0005737">
    <property type="term" value="C:cytoplasm"/>
    <property type="evidence" value="ECO:0007669"/>
    <property type="project" value="UniProtKB-ARBA"/>
</dbReference>
<dbReference type="InterPro" id="IPR052023">
    <property type="entry name" value="Histidine_kinase_KdpD"/>
</dbReference>
<dbReference type="InterPro" id="IPR025201">
    <property type="entry name" value="KdpD_TM"/>
</dbReference>
<evidence type="ECO:0000256" key="12">
    <source>
        <dbReference type="ARBA" id="ARBA00023136"/>
    </source>
</evidence>
<dbReference type="InterPro" id="IPR003661">
    <property type="entry name" value="HisK_dim/P_dom"/>
</dbReference>
<keyword evidence="15" id="KW-0813">Transport</keyword>
<evidence type="ECO:0000256" key="5">
    <source>
        <dbReference type="ARBA" id="ARBA00022679"/>
    </source>
</evidence>
<evidence type="ECO:0000256" key="1">
    <source>
        <dbReference type="ARBA" id="ARBA00000085"/>
    </source>
</evidence>
<dbReference type="GO" id="GO:0000155">
    <property type="term" value="F:phosphorelay sensor kinase activity"/>
    <property type="evidence" value="ECO:0007669"/>
    <property type="project" value="InterPro"/>
</dbReference>
<evidence type="ECO:0000256" key="11">
    <source>
        <dbReference type="ARBA" id="ARBA00023012"/>
    </source>
</evidence>
<comment type="catalytic activity">
    <reaction evidence="1">
        <text>ATP + protein L-histidine = ADP + protein N-phospho-L-histidine.</text>
        <dbReference type="EC" id="2.7.13.3"/>
    </reaction>
</comment>
<dbReference type="InterPro" id="IPR036890">
    <property type="entry name" value="HATPase_C_sf"/>
</dbReference>
<evidence type="ECO:0000256" key="3">
    <source>
        <dbReference type="ARBA" id="ARBA00012438"/>
    </source>
</evidence>
<dbReference type="PANTHER" id="PTHR45569">
    <property type="entry name" value="SENSOR PROTEIN KDPD"/>
    <property type="match status" value="1"/>
</dbReference>
<evidence type="ECO:0000256" key="9">
    <source>
        <dbReference type="ARBA" id="ARBA00022840"/>
    </source>
</evidence>
<dbReference type="InterPro" id="IPR036097">
    <property type="entry name" value="HisK_dim/P_sf"/>
</dbReference>
<dbReference type="FunFam" id="3.40.50.300:FF:000483">
    <property type="entry name" value="Sensor histidine kinase KdpD"/>
    <property type="match status" value="1"/>
</dbReference>
<evidence type="ECO:0000256" key="2">
    <source>
        <dbReference type="ARBA" id="ARBA00004141"/>
    </source>
</evidence>
<evidence type="ECO:0000256" key="4">
    <source>
        <dbReference type="ARBA" id="ARBA00022553"/>
    </source>
</evidence>
<keyword evidence="15" id="KW-0406">Ion transport</keyword>
<accession>R0ES39</accession>
<dbReference type="Gene3D" id="1.10.287.130">
    <property type="match status" value="1"/>
</dbReference>
<evidence type="ECO:0000256" key="10">
    <source>
        <dbReference type="ARBA" id="ARBA00022989"/>
    </source>
</evidence>
<comment type="caution">
    <text evidence="15">The sequence shown here is derived from an EMBL/GenBank/DDBJ whole genome shotgun (WGS) entry which is preliminary data.</text>
</comment>
<dbReference type="CDD" id="cd00082">
    <property type="entry name" value="HisKA"/>
    <property type="match status" value="1"/>
</dbReference>
<organism evidence="15 16">
    <name type="scientific">Caulobacter vibrioides OR37</name>
    <dbReference type="NCBI Taxonomy" id="1292034"/>
    <lineage>
        <taxon>Bacteria</taxon>
        <taxon>Pseudomonadati</taxon>
        <taxon>Pseudomonadota</taxon>
        <taxon>Alphaproteobacteria</taxon>
        <taxon>Caulobacterales</taxon>
        <taxon>Caulobacteraceae</taxon>
        <taxon>Caulobacter</taxon>
    </lineage>
</organism>
<dbReference type="InterPro" id="IPR029016">
    <property type="entry name" value="GAF-like_dom_sf"/>
</dbReference>
<dbReference type="InterPro" id="IPR004358">
    <property type="entry name" value="Sig_transdc_His_kin-like_C"/>
</dbReference>